<proteinExistence type="predicted"/>
<evidence type="ECO:0008006" key="3">
    <source>
        <dbReference type="Google" id="ProtNLM"/>
    </source>
</evidence>
<dbReference type="Proteomes" id="UP000758652">
    <property type="component" value="Unassembled WGS sequence"/>
</dbReference>
<comment type="caution">
    <text evidence="1">The sequence shown here is derived from an EMBL/GenBank/DDBJ whole genome shotgun (WGS) entry which is preliminary data.</text>
</comment>
<keyword evidence="2" id="KW-1185">Reference proteome</keyword>
<gene>
    <name evidence="1" type="ORF">INF30_11965</name>
</gene>
<evidence type="ECO:0000313" key="2">
    <source>
        <dbReference type="Proteomes" id="UP000758652"/>
    </source>
</evidence>
<dbReference type="EMBL" id="JADCKL010000012">
    <property type="protein sequence ID" value="MBE5063969.1"/>
    <property type="molecule type" value="Genomic_DNA"/>
</dbReference>
<dbReference type="RefSeq" id="WP_226395378.1">
    <property type="nucleotide sequence ID" value="NZ_JADCKL010000012.1"/>
</dbReference>
<organism evidence="1 2">
    <name type="scientific">Claveliimonas monacensis</name>
    <dbReference type="NCBI Taxonomy" id="2779351"/>
    <lineage>
        <taxon>Bacteria</taxon>
        <taxon>Bacillati</taxon>
        <taxon>Bacillota</taxon>
        <taxon>Clostridia</taxon>
        <taxon>Lachnospirales</taxon>
        <taxon>Lachnospiraceae</taxon>
        <taxon>Claveliimonas</taxon>
    </lineage>
</organism>
<protein>
    <recommendedName>
        <fullName evidence="3">DUF4367 domain-containing protein</fullName>
    </recommendedName>
</protein>
<evidence type="ECO:0000313" key="1">
    <source>
        <dbReference type="EMBL" id="MBE5063969.1"/>
    </source>
</evidence>
<accession>A0ABR9RLW1</accession>
<name>A0ABR9RLW1_9FIRM</name>
<sequence length="261" mass="29977">MNVKERIDKELNMIYMDENLKKRIRSSCSKKKSYKLLTSIAASLAIIVLAGGTAFAGYYALSRITVNEEETPELSQMYAVDAESINGNIDEYGMSDKDYSDYESIKREIGIPLLDTELSQNNPYMRGHIMTDNKDFAIITVDNYVLGDTSNYIYNSEEERYFYNSGEEYTSSVSLSIDIMLSKEQEVNGWTVDYLGMYKFVESYISDQGYKVNILEDQTDENVRDYVSEKCAVFVKDGIRYTLKGRIPLESMKEIINSLKY</sequence>
<reference evidence="1 2" key="1">
    <citation type="submission" date="2020-10" db="EMBL/GenBank/DDBJ databases">
        <title>ChiBAC.</title>
        <authorList>
            <person name="Zenner C."/>
            <person name="Hitch T.C.A."/>
            <person name="Clavel T."/>
        </authorList>
    </citation>
    <scope>NUCLEOTIDE SEQUENCE [LARGE SCALE GENOMIC DNA]</scope>
    <source>
        <strain evidence="1 2">DSM 108991</strain>
    </source>
</reference>